<reference evidence="13 14" key="1">
    <citation type="submission" date="2020-08" db="EMBL/GenBank/DDBJ databases">
        <title>A Genomic Blueprint of the Chicken Gut Microbiome.</title>
        <authorList>
            <person name="Gilroy R."/>
            <person name="Ravi A."/>
            <person name="Getino M."/>
            <person name="Pursley I."/>
            <person name="Horton D.L."/>
            <person name="Alikhan N.-F."/>
            <person name="Baker D."/>
            <person name="Gharbi K."/>
            <person name="Hall N."/>
            <person name="Watson M."/>
            <person name="Adriaenssens E.M."/>
            <person name="Foster-Nyarko E."/>
            <person name="Jarju S."/>
            <person name="Secka A."/>
            <person name="Antonio M."/>
            <person name="Oren A."/>
            <person name="Chaudhuri R."/>
            <person name="La Ragione R.M."/>
            <person name="Hildebrand F."/>
            <person name="Pallen M.J."/>
        </authorList>
    </citation>
    <scope>NUCLEOTIDE SEQUENCE [LARGE SCALE GENOMIC DNA]</scope>
    <source>
        <strain evidence="13 14">Re57</strain>
    </source>
</reference>
<keyword evidence="5" id="KW-0547">Nucleotide-binding</keyword>
<dbReference type="NCBIfam" id="TIGR01499">
    <property type="entry name" value="folC"/>
    <property type="match status" value="1"/>
</dbReference>
<evidence type="ECO:0000256" key="9">
    <source>
        <dbReference type="ARBA" id="ARBA00047493"/>
    </source>
</evidence>
<dbReference type="InterPro" id="IPR004101">
    <property type="entry name" value="Mur_ligase_C"/>
</dbReference>
<dbReference type="Pfam" id="PF08245">
    <property type="entry name" value="Mur_ligase_M"/>
    <property type="match status" value="1"/>
</dbReference>
<feature type="region of interest" description="Disordered" evidence="10">
    <location>
        <begin position="1"/>
        <end position="36"/>
    </location>
</feature>
<name>A0ABR8WUF7_9MICO</name>
<keyword evidence="14" id="KW-1185">Reference proteome</keyword>
<feature type="domain" description="Mur ligase central" evidence="12">
    <location>
        <begin position="120"/>
        <end position="357"/>
    </location>
</feature>
<dbReference type="InterPro" id="IPR036565">
    <property type="entry name" value="Mur-like_cat_sf"/>
</dbReference>
<dbReference type="PROSITE" id="PS01011">
    <property type="entry name" value="FOLYLPOLYGLU_SYNT_1"/>
    <property type="match status" value="1"/>
</dbReference>
<protein>
    <recommendedName>
        <fullName evidence="2">tetrahydrofolate synthase</fullName>
        <ecNumber evidence="2">6.3.2.17</ecNumber>
    </recommendedName>
    <alternativeName>
        <fullName evidence="8">Tetrahydrofolylpolyglutamate synthase</fullName>
    </alternativeName>
</protein>
<keyword evidence="4" id="KW-0479">Metal-binding</keyword>
<dbReference type="InterPro" id="IPR001645">
    <property type="entry name" value="Folylpolyglutamate_synth"/>
</dbReference>
<gene>
    <name evidence="13" type="ORF">H9634_05765</name>
</gene>
<dbReference type="Gene3D" id="3.90.190.20">
    <property type="entry name" value="Mur ligase, C-terminal domain"/>
    <property type="match status" value="1"/>
</dbReference>
<dbReference type="EC" id="6.3.2.17" evidence="2"/>
<evidence type="ECO:0000256" key="5">
    <source>
        <dbReference type="ARBA" id="ARBA00022741"/>
    </source>
</evidence>
<accession>A0ABR8WUF7</accession>
<dbReference type="SUPFAM" id="SSF53244">
    <property type="entry name" value="MurD-like peptide ligases, peptide-binding domain"/>
    <property type="match status" value="1"/>
</dbReference>
<dbReference type="InterPro" id="IPR018109">
    <property type="entry name" value="Folylpolyglutamate_synth_CS"/>
</dbReference>
<proteinExistence type="inferred from homology"/>
<dbReference type="PANTHER" id="PTHR11136:SF0">
    <property type="entry name" value="DIHYDROFOLATE SYNTHETASE-RELATED"/>
    <property type="match status" value="1"/>
</dbReference>
<dbReference type="Proteomes" id="UP000651517">
    <property type="component" value="Unassembled WGS sequence"/>
</dbReference>
<feature type="compositionally biased region" description="Basic and acidic residues" evidence="10">
    <location>
        <begin position="1"/>
        <end position="15"/>
    </location>
</feature>
<dbReference type="RefSeq" id="WP_191725772.1">
    <property type="nucleotide sequence ID" value="NZ_JACSPY010000004.1"/>
</dbReference>
<evidence type="ECO:0000259" key="12">
    <source>
        <dbReference type="Pfam" id="PF08245"/>
    </source>
</evidence>
<keyword evidence="3" id="KW-0436">Ligase</keyword>
<keyword evidence="7" id="KW-0460">Magnesium</keyword>
<dbReference type="PANTHER" id="PTHR11136">
    <property type="entry name" value="FOLYLPOLYGLUTAMATE SYNTHASE-RELATED"/>
    <property type="match status" value="1"/>
</dbReference>
<feature type="domain" description="Mur ligase C-terminal" evidence="11">
    <location>
        <begin position="385"/>
        <end position="510"/>
    </location>
</feature>
<comment type="caution">
    <text evidence="13">The sequence shown here is derived from an EMBL/GenBank/DDBJ whole genome shotgun (WGS) entry which is preliminary data.</text>
</comment>
<evidence type="ECO:0000256" key="10">
    <source>
        <dbReference type="SAM" id="MobiDB-lite"/>
    </source>
</evidence>
<dbReference type="Pfam" id="PF02875">
    <property type="entry name" value="Mur_ligase_C"/>
    <property type="match status" value="1"/>
</dbReference>
<evidence type="ECO:0000256" key="8">
    <source>
        <dbReference type="ARBA" id="ARBA00030592"/>
    </source>
</evidence>
<evidence type="ECO:0000256" key="6">
    <source>
        <dbReference type="ARBA" id="ARBA00022840"/>
    </source>
</evidence>
<evidence type="ECO:0000256" key="1">
    <source>
        <dbReference type="ARBA" id="ARBA00008276"/>
    </source>
</evidence>
<evidence type="ECO:0000256" key="4">
    <source>
        <dbReference type="ARBA" id="ARBA00022723"/>
    </source>
</evidence>
<evidence type="ECO:0000256" key="7">
    <source>
        <dbReference type="ARBA" id="ARBA00022842"/>
    </source>
</evidence>
<evidence type="ECO:0000256" key="2">
    <source>
        <dbReference type="ARBA" id="ARBA00013025"/>
    </source>
</evidence>
<evidence type="ECO:0000256" key="3">
    <source>
        <dbReference type="ARBA" id="ARBA00022598"/>
    </source>
</evidence>
<comment type="catalytic activity">
    <reaction evidence="9">
        <text>(6S)-5,6,7,8-tetrahydrofolyl-(gamma-L-Glu)(n) + L-glutamate + ATP = (6S)-5,6,7,8-tetrahydrofolyl-(gamma-L-Glu)(n+1) + ADP + phosphate + H(+)</text>
        <dbReference type="Rhea" id="RHEA:10580"/>
        <dbReference type="Rhea" id="RHEA-COMP:14738"/>
        <dbReference type="Rhea" id="RHEA-COMP:14740"/>
        <dbReference type="ChEBI" id="CHEBI:15378"/>
        <dbReference type="ChEBI" id="CHEBI:29985"/>
        <dbReference type="ChEBI" id="CHEBI:30616"/>
        <dbReference type="ChEBI" id="CHEBI:43474"/>
        <dbReference type="ChEBI" id="CHEBI:141005"/>
        <dbReference type="ChEBI" id="CHEBI:456216"/>
        <dbReference type="EC" id="6.3.2.17"/>
    </reaction>
</comment>
<dbReference type="InterPro" id="IPR013221">
    <property type="entry name" value="Mur_ligase_cen"/>
</dbReference>
<dbReference type="InterPro" id="IPR036615">
    <property type="entry name" value="Mur_ligase_C_dom_sf"/>
</dbReference>
<sequence>MSEHDPVHDPAHGTEAEGIEPAGPEAPQLPDFEDNPLVPLVPDDPDAAEVDAIVAASQGDDETDAAVPAEARGTSELARVYSALLSRQGETQVERRLDATERACQLLGDVHMSAPVVMLTGTNGKSSTVRMVDRILSAAGLRVGRFTSPHLHRVTERIAVDGEEVSERVFVDAYDATAPILEMVDAELVAAGRPKLTFFEALTVLAFAIFAEAPVDVMVIEVGMGGEWDSTNVADAAVCGFAPIGYDHQAYLGDTLTEIAVTKAGILNRSIDPTPAPDPVAVIAAQDEEAAEALAAQTAERDVPAVWAGQNFGLRGRERAVDGQLIDVQGLYAGYPDLFLPLHGEHQADNAALAIAMCEAFLADADKPLNGEIVAEGLSQVTSPGRAEILRTEPTILVDGAHNPAAAQVLADTIGEAFDFEFVVAVVAMFADKDPHGVLEYVHRFADRIVVSEALSPRALEHGALAAAAAEWFDPEDVTDTPDLNAALMAAIDLVNSQDSPHAGIVVTGSLLTVAEARTLLGKGGIQ</sequence>
<keyword evidence="6" id="KW-0067">ATP-binding</keyword>
<evidence type="ECO:0000313" key="13">
    <source>
        <dbReference type="EMBL" id="MBD8020286.1"/>
    </source>
</evidence>
<dbReference type="SUPFAM" id="SSF53623">
    <property type="entry name" value="MurD-like peptide ligases, catalytic domain"/>
    <property type="match status" value="1"/>
</dbReference>
<evidence type="ECO:0000259" key="11">
    <source>
        <dbReference type="Pfam" id="PF02875"/>
    </source>
</evidence>
<evidence type="ECO:0000313" key="14">
    <source>
        <dbReference type="Proteomes" id="UP000651517"/>
    </source>
</evidence>
<comment type="similarity">
    <text evidence="1">Belongs to the folylpolyglutamate synthase family.</text>
</comment>
<organism evidence="13 14">
    <name type="scientific">Brevibacterium gallinarum</name>
    <dbReference type="NCBI Taxonomy" id="2762220"/>
    <lineage>
        <taxon>Bacteria</taxon>
        <taxon>Bacillati</taxon>
        <taxon>Actinomycetota</taxon>
        <taxon>Actinomycetes</taxon>
        <taxon>Micrococcales</taxon>
        <taxon>Brevibacteriaceae</taxon>
        <taxon>Brevibacterium</taxon>
    </lineage>
</organism>
<dbReference type="EMBL" id="JACSPY010000004">
    <property type="protein sequence ID" value="MBD8020286.1"/>
    <property type="molecule type" value="Genomic_DNA"/>
</dbReference>
<dbReference type="Gene3D" id="3.40.1190.10">
    <property type="entry name" value="Mur-like, catalytic domain"/>
    <property type="match status" value="1"/>
</dbReference>